<keyword evidence="6" id="KW-0479">Metal-binding</keyword>
<dbReference type="InterPro" id="IPR041663">
    <property type="entry name" value="DisA/LigA_HHH"/>
</dbReference>
<dbReference type="CDD" id="cd17748">
    <property type="entry name" value="BRCT_DNA_ligase_like"/>
    <property type="match status" value="1"/>
</dbReference>
<evidence type="ECO:0000256" key="5">
    <source>
        <dbReference type="ARBA" id="ARBA00022705"/>
    </source>
</evidence>
<dbReference type="PIRSF" id="PIRSF001604">
    <property type="entry name" value="LigA"/>
    <property type="match status" value="1"/>
</dbReference>
<dbReference type="SUPFAM" id="SSF50249">
    <property type="entry name" value="Nucleic acid-binding proteins"/>
    <property type="match status" value="1"/>
</dbReference>
<reference evidence="14" key="1">
    <citation type="submission" date="2020-05" db="EMBL/GenBank/DDBJ databases">
        <authorList>
            <person name="Chiriac C."/>
            <person name="Salcher M."/>
            <person name="Ghai R."/>
            <person name="Kavagutti S V."/>
        </authorList>
    </citation>
    <scope>NUCLEOTIDE SEQUENCE</scope>
</reference>
<dbReference type="InterPro" id="IPR004149">
    <property type="entry name" value="Znf_DNAligase_C4"/>
</dbReference>
<feature type="domain" description="BRCT" evidence="13">
    <location>
        <begin position="587"/>
        <end position="656"/>
    </location>
</feature>
<dbReference type="Gene3D" id="2.40.50.140">
    <property type="entry name" value="Nucleic acid-binding proteins"/>
    <property type="match status" value="1"/>
</dbReference>
<dbReference type="PANTHER" id="PTHR23389:SF9">
    <property type="entry name" value="DNA LIGASE"/>
    <property type="match status" value="1"/>
</dbReference>
<comment type="catalytic activity">
    <reaction evidence="12">
        <text>NAD(+) + (deoxyribonucleotide)n-3'-hydroxyl + 5'-phospho-(deoxyribonucleotide)m = (deoxyribonucleotide)n+m + AMP + beta-nicotinamide D-nucleotide.</text>
        <dbReference type="EC" id="6.5.1.2"/>
    </reaction>
</comment>
<dbReference type="SUPFAM" id="SSF56091">
    <property type="entry name" value="DNA ligase/mRNA capping enzyme, catalytic domain"/>
    <property type="match status" value="1"/>
</dbReference>
<dbReference type="InterPro" id="IPR013840">
    <property type="entry name" value="DNAligase_N"/>
</dbReference>
<dbReference type="FunFam" id="2.40.50.140:FF:000012">
    <property type="entry name" value="DNA ligase"/>
    <property type="match status" value="1"/>
</dbReference>
<dbReference type="EMBL" id="CAEZXP010000001">
    <property type="protein sequence ID" value="CAB4687705.1"/>
    <property type="molecule type" value="Genomic_DNA"/>
</dbReference>
<keyword evidence="5" id="KW-0235">DNA replication</keyword>
<dbReference type="NCBIfam" id="NF005932">
    <property type="entry name" value="PRK07956.1"/>
    <property type="match status" value="1"/>
</dbReference>
<evidence type="ECO:0000256" key="7">
    <source>
        <dbReference type="ARBA" id="ARBA00022763"/>
    </source>
</evidence>
<dbReference type="InterPro" id="IPR036420">
    <property type="entry name" value="BRCT_dom_sf"/>
</dbReference>
<dbReference type="Pfam" id="PF03120">
    <property type="entry name" value="OB_DNA_ligase"/>
    <property type="match status" value="1"/>
</dbReference>
<dbReference type="Gene3D" id="1.10.150.20">
    <property type="entry name" value="5' to 3' exonuclease, C-terminal subdomain"/>
    <property type="match status" value="2"/>
</dbReference>
<dbReference type="Pfam" id="PF01653">
    <property type="entry name" value="DNA_ligase_aden"/>
    <property type="match status" value="1"/>
</dbReference>
<dbReference type="InterPro" id="IPR004150">
    <property type="entry name" value="NAD_DNA_ligase_OB"/>
</dbReference>
<dbReference type="PROSITE" id="PS50172">
    <property type="entry name" value="BRCT"/>
    <property type="match status" value="1"/>
</dbReference>
<keyword evidence="7" id="KW-0227">DNA damage</keyword>
<keyword evidence="11" id="KW-0234">DNA repair</keyword>
<accession>A0A6J6NSI7</accession>
<dbReference type="HAMAP" id="MF_01588">
    <property type="entry name" value="DNA_ligase_A"/>
    <property type="match status" value="1"/>
</dbReference>
<evidence type="ECO:0000313" key="14">
    <source>
        <dbReference type="EMBL" id="CAB4687705.1"/>
    </source>
</evidence>
<dbReference type="SMART" id="SM00292">
    <property type="entry name" value="BRCT"/>
    <property type="match status" value="1"/>
</dbReference>
<dbReference type="AlphaFoldDB" id="A0A6J6NSI7"/>
<dbReference type="InterPro" id="IPR001679">
    <property type="entry name" value="DNA_ligase"/>
</dbReference>
<dbReference type="CDD" id="cd00114">
    <property type="entry name" value="LIGANc"/>
    <property type="match status" value="1"/>
</dbReference>
<evidence type="ECO:0000256" key="2">
    <source>
        <dbReference type="ARBA" id="ARBA00004067"/>
    </source>
</evidence>
<dbReference type="InterPro" id="IPR001357">
    <property type="entry name" value="BRCT_dom"/>
</dbReference>
<dbReference type="PROSITE" id="PS01055">
    <property type="entry name" value="DNA_LIGASE_N1"/>
    <property type="match status" value="1"/>
</dbReference>
<dbReference type="Pfam" id="PF12826">
    <property type="entry name" value="HHH_2"/>
    <property type="match status" value="1"/>
</dbReference>
<dbReference type="SMART" id="SM00532">
    <property type="entry name" value="LIGANc"/>
    <property type="match status" value="1"/>
</dbReference>
<dbReference type="InterPro" id="IPR018239">
    <property type="entry name" value="DNA_ligase_AS"/>
</dbReference>
<dbReference type="SMART" id="SM00278">
    <property type="entry name" value="HhH1"/>
    <property type="match status" value="3"/>
</dbReference>
<evidence type="ECO:0000256" key="11">
    <source>
        <dbReference type="ARBA" id="ARBA00023204"/>
    </source>
</evidence>
<dbReference type="Gene3D" id="3.40.50.10190">
    <property type="entry name" value="BRCT domain"/>
    <property type="match status" value="1"/>
</dbReference>
<dbReference type="Pfam" id="PF00533">
    <property type="entry name" value="BRCT"/>
    <property type="match status" value="1"/>
</dbReference>
<protein>
    <recommendedName>
        <fullName evidence="3">DNA ligase (NAD(+))</fullName>
        <ecNumber evidence="3">6.5.1.2</ecNumber>
    </recommendedName>
</protein>
<evidence type="ECO:0000256" key="1">
    <source>
        <dbReference type="ARBA" id="ARBA00001946"/>
    </source>
</evidence>
<dbReference type="PANTHER" id="PTHR23389">
    <property type="entry name" value="CHROMOSOME TRANSMISSION FIDELITY FACTOR 18"/>
    <property type="match status" value="1"/>
</dbReference>
<evidence type="ECO:0000256" key="6">
    <source>
        <dbReference type="ARBA" id="ARBA00022723"/>
    </source>
</evidence>
<dbReference type="Gene3D" id="1.10.287.610">
    <property type="entry name" value="Helix hairpin bin"/>
    <property type="match status" value="1"/>
</dbReference>
<gene>
    <name evidence="14" type="ORF">UFOPK2399_00474</name>
</gene>
<dbReference type="Pfam" id="PF14520">
    <property type="entry name" value="HHH_5"/>
    <property type="match status" value="1"/>
</dbReference>
<dbReference type="NCBIfam" id="TIGR00575">
    <property type="entry name" value="dnlj"/>
    <property type="match status" value="1"/>
</dbReference>
<dbReference type="GO" id="GO:0005829">
    <property type="term" value="C:cytosol"/>
    <property type="evidence" value="ECO:0007669"/>
    <property type="project" value="TreeGrafter"/>
</dbReference>
<dbReference type="EC" id="6.5.1.2" evidence="3"/>
<dbReference type="InterPro" id="IPR012340">
    <property type="entry name" value="NA-bd_OB-fold"/>
</dbReference>
<evidence type="ECO:0000256" key="3">
    <source>
        <dbReference type="ARBA" id="ARBA00012722"/>
    </source>
</evidence>
<evidence type="ECO:0000256" key="12">
    <source>
        <dbReference type="ARBA" id="ARBA00034005"/>
    </source>
</evidence>
<dbReference type="InterPro" id="IPR003583">
    <property type="entry name" value="Hlx-hairpin-Hlx_DNA-bd_motif"/>
</dbReference>
<dbReference type="SUPFAM" id="SSF47781">
    <property type="entry name" value="RuvA domain 2-like"/>
    <property type="match status" value="1"/>
</dbReference>
<proteinExistence type="inferred from homology"/>
<evidence type="ECO:0000256" key="10">
    <source>
        <dbReference type="ARBA" id="ARBA00023027"/>
    </source>
</evidence>
<dbReference type="InterPro" id="IPR013839">
    <property type="entry name" value="DNAligase_adenylation"/>
</dbReference>
<name>A0A6J6NSI7_9ZZZZ</name>
<dbReference type="GO" id="GO:0003677">
    <property type="term" value="F:DNA binding"/>
    <property type="evidence" value="ECO:0007669"/>
    <property type="project" value="InterPro"/>
</dbReference>
<sequence>MSTPAARAAELRELLSRWSYEYYVLDSPTIDDAAYDRHYDELVALETAHPDLVVSESPTQRIGSTPSERFTKVEHVAAMGSLEKVTTDEALFRWAEDAAKRLEVDPTELSYVLEPKIDGSAISLLYDDGVLVRGATRGDGARGEDVTANLRTIEAIPLRMLGDAPSVLEVRGEVYMPLSGFHAFNERLEAEGKKVAPNPRNAAAGSLRQLNPEITRQRPLSIWIYGSGYGEGVTFESHWGMLQWLKEHGFRTNEHAERIATIEEVAARCAEWEHRRVDLDYEIDGVVIKIDSLDYQRQLGALHDRPRWARAYKWAPMTAQTTLLKIHVRVGRTGALNPWAQLAPVEVGGVTVSSATLHNEEDINRKDIREGDTVVVQRAGDVIPQVVGPVLPHAPGTVPFAMPSHCPLCEAEIIKPEGEAQHRCPNRACPSRGLEALINWVGAAADIEGVGEQLVRRLWELGLVRSLPDLYRLTLEQLLDLDGFQEKSATNVITSIAQSKEISFGRVLFGLNIPEVGWVTGQNLARHFGTIDALLAASMDDLMTCEGIGPDRAEAIAEWFADEPNRSLIEELRELGVRLQASEADRPKEGPLTGMQYVITGTLEGWTRDQAKAALEALGAKVVDSVSKKTTGVIVGESPGSKAAKAEKLGVPILSEPDLKVLLGA</sequence>
<dbReference type="GO" id="GO:0006281">
    <property type="term" value="P:DNA repair"/>
    <property type="evidence" value="ECO:0007669"/>
    <property type="project" value="UniProtKB-KW"/>
</dbReference>
<dbReference type="GO" id="GO:0003911">
    <property type="term" value="F:DNA ligase (NAD+) activity"/>
    <property type="evidence" value="ECO:0007669"/>
    <property type="project" value="UniProtKB-EC"/>
</dbReference>
<evidence type="ECO:0000256" key="9">
    <source>
        <dbReference type="ARBA" id="ARBA00022842"/>
    </source>
</evidence>
<organism evidence="14">
    <name type="scientific">freshwater metagenome</name>
    <dbReference type="NCBI Taxonomy" id="449393"/>
    <lineage>
        <taxon>unclassified sequences</taxon>
        <taxon>metagenomes</taxon>
        <taxon>ecological metagenomes</taxon>
    </lineage>
</organism>
<dbReference type="Gene3D" id="3.30.470.30">
    <property type="entry name" value="DNA ligase/mRNA capping enzyme"/>
    <property type="match status" value="1"/>
</dbReference>
<dbReference type="SUPFAM" id="SSF52113">
    <property type="entry name" value="BRCT domain"/>
    <property type="match status" value="1"/>
</dbReference>
<keyword evidence="8" id="KW-0862">Zinc</keyword>
<evidence type="ECO:0000256" key="4">
    <source>
        <dbReference type="ARBA" id="ARBA00022598"/>
    </source>
</evidence>
<dbReference type="GO" id="GO:0046872">
    <property type="term" value="F:metal ion binding"/>
    <property type="evidence" value="ECO:0007669"/>
    <property type="project" value="UniProtKB-KW"/>
</dbReference>
<dbReference type="Pfam" id="PF03119">
    <property type="entry name" value="DNA_ligase_ZBD"/>
    <property type="match status" value="1"/>
</dbReference>
<comment type="cofactor">
    <cofactor evidence="1">
        <name>Mg(2+)</name>
        <dbReference type="ChEBI" id="CHEBI:18420"/>
    </cofactor>
</comment>
<evidence type="ECO:0000259" key="13">
    <source>
        <dbReference type="PROSITE" id="PS50172"/>
    </source>
</evidence>
<evidence type="ECO:0000256" key="8">
    <source>
        <dbReference type="ARBA" id="ARBA00022833"/>
    </source>
</evidence>
<keyword evidence="10" id="KW-0520">NAD</keyword>
<comment type="function">
    <text evidence="2">DNA ligase that catalyzes the formation of phosphodiester linkages between 5'-phosphoryl and 3'-hydroxyl groups in double-stranded DNA using NAD as a coenzyme and as the energy source for the reaction. It is essential for DNA replication and repair of damaged DNA.</text>
</comment>
<keyword evidence="4" id="KW-0436">Ligase</keyword>
<dbReference type="Gene3D" id="6.20.10.30">
    <property type="match status" value="1"/>
</dbReference>
<keyword evidence="9" id="KW-0460">Magnesium</keyword>
<dbReference type="InterPro" id="IPR010994">
    <property type="entry name" value="RuvA_2-like"/>
</dbReference>
<dbReference type="GO" id="GO:0006260">
    <property type="term" value="P:DNA replication"/>
    <property type="evidence" value="ECO:0007669"/>
    <property type="project" value="UniProtKB-KW"/>
</dbReference>